<sequence>MKFFVTTELGKGTRDLLDDKHSPKLVMRNIAIIASAIVFTCSVPAKADRLVCSESEHARYMTVVGEVGEMGIDLNPLGQDRATFERLTAAYEKIDPKGPETALFVAHVPTGQFYSQACADERCTMIEMSAPEQACLIEHMNQCSYVALRFRGEEFCLLRSPKD</sequence>
<accession>A0A6A8A940</accession>
<evidence type="ECO:0000313" key="2">
    <source>
        <dbReference type="Proteomes" id="UP000435138"/>
    </source>
</evidence>
<protein>
    <submittedName>
        <fullName evidence="1">Uncharacterized protein</fullName>
    </submittedName>
</protein>
<organism evidence="1 2">
    <name type="scientific">Endobacterium cereale</name>
    <dbReference type="NCBI Taxonomy" id="2663029"/>
    <lineage>
        <taxon>Bacteria</taxon>
        <taxon>Pseudomonadati</taxon>
        <taxon>Pseudomonadota</taxon>
        <taxon>Alphaproteobacteria</taxon>
        <taxon>Hyphomicrobiales</taxon>
        <taxon>Rhizobiaceae</taxon>
        <taxon>Endobacterium</taxon>
    </lineage>
</organism>
<evidence type="ECO:0000313" key="1">
    <source>
        <dbReference type="EMBL" id="MQY46160.1"/>
    </source>
</evidence>
<dbReference type="AlphaFoldDB" id="A0A6A8A940"/>
<comment type="caution">
    <text evidence="1">The sequence shown here is derived from an EMBL/GenBank/DDBJ whole genome shotgun (WGS) entry which is preliminary data.</text>
</comment>
<gene>
    <name evidence="1" type="ORF">GAO09_08860</name>
</gene>
<proteinExistence type="predicted"/>
<dbReference type="RefSeq" id="WP_153353661.1">
    <property type="nucleotide sequence ID" value="NZ_JAYKOO010000012.1"/>
</dbReference>
<name>A0A6A8A940_9HYPH</name>
<dbReference type="EMBL" id="WIXI01000039">
    <property type="protein sequence ID" value="MQY46160.1"/>
    <property type="molecule type" value="Genomic_DNA"/>
</dbReference>
<dbReference type="Proteomes" id="UP000435138">
    <property type="component" value="Unassembled WGS sequence"/>
</dbReference>
<reference evidence="1 2" key="1">
    <citation type="submission" date="2019-11" db="EMBL/GenBank/DDBJ databases">
        <title>Genome analysis of Rhizobacterium cereale a novel genus and species isolated from maize roots in North Spain.</title>
        <authorList>
            <person name="Menendez E."/>
            <person name="Flores-Felix J.D."/>
            <person name="Ramirez-Bahena M.-H."/>
            <person name="Igual J.M."/>
            <person name="Garcia-Fraile P."/>
            <person name="Peix A."/>
            <person name="Velazquez E."/>
        </authorList>
    </citation>
    <scope>NUCLEOTIDE SEQUENCE [LARGE SCALE GENOMIC DNA]</scope>
    <source>
        <strain evidence="1 2">RZME27</strain>
    </source>
</reference>
<keyword evidence="2" id="KW-1185">Reference proteome</keyword>